<gene>
    <name evidence="2" type="ORF">HMPREF3200_01061</name>
</gene>
<feature type="transmembrane region" description="Helical" evidence="1">
    <location>
        <begin position="142"/>
        <end position="166"/>
    </location>
</feature>
<keyword evidence="1" id="KW-0812">Transmembrane</keyword>
<feature type="transmembrane region" description="Helical" evidence="1">
    <location>
        <begin position="216"/>
        <end position="239"/>
    </location>
</feature>
<dbReference type="Pfam" id="PF12730">
    <property type="entry name" value="ABC2_membrane_4"/>
    <property type="match status" value="1"/>
</dbReference>
<feature type="transmembrane region" description="Helical" evidence="1">
    <location>
        <begin position="105"/>
        <end position="130"/>
    </location>
</feature>
<sequence>MPKLERLNREFLKIKGTKIYLGSIYASIILTGFIVFKDVFMAESVRRIGVEKWVWSNILIGNFILLHMISIIFITLIIQREYSNNITQNLLAYLKNRFDFIIGKIAIWFSLHLIITICSYLMALIGGLVIFKNLEYSSYIEYLSIIYLKTLILGFLILIPNIVVCIAQKKNYIVSFISGAITILLSVGFLQANNIIPYILPWSSAYILIFNANNPYKIWEMASIIIIVFISLFLAIHILKKQEF</sequence>
<feature type="transmembrane region" description="Helical" evidence="1">
    <location>
        <begin position="173"/>
        <end position="196"/>
    </location>
</feature>
<accession>A0A133KEP3</accession>
<keyword evidence="1" id="KW-1133">Transmembrane helix</keyword>
<protein>
    <recommendedName>
        <fullName evidence="4">ABC-2 type transporter</fullName>
    </recommendedName>
</protein>
<dbReference type="EMBL" id="LRPM01000040">
    <property type="protein sequence ID" value="KWZ77914.1"/>
    <property type="molecule type" value="Genomic_DNA"/>
</dbReference>
<dbReference type="AlphaFoldDB" id="A0A133KEP3"/>
<evidence type="ECO:0000256" key="1">
    <source>
        <dbReference type="SAM" id="Phobius"/>
    </source>
</evidence>
<comment type="caution">
    <text evidence="2">The sequence shown here is derived from an EMBL/GenBank/DDBJ whole genome shotgun (WGS) entry which is preliminary data.</text>
</comment>
<organism evidence="2 3">
    <name type="scientific">Anaerococcus tetradius</name>
    <dbReference type="NCBI Taxonomy" id="33036"/>
    <lineage>
        <taxon>Bacteria</taxon>
        <taxon>Bacillati</taxon>
        <taxon>Bacillota</taxon>
        <taxon>Tissierellia</taxon>
        <taxon>Tissierellales</taxon>
        <taxon>Peptoniphilaceae</taxon>
        <taxon>Anaerococcus</taxon>
    </lineage>
</organism>
<dbReference type="RefSeq" id="WP_001125177.1">
    <property type="nucleotide sequence ID" value="NZ_KQ955279.1"/>
</dbReference>
<evidence type="ECO:0000313" key="2">
    <source>
        <dbReference type="EMBL" id="KWZ77914.1"/>
    </source>
</evidence>
<feature type="transmembrane region" description="Helical" evidence="1">
    <location>
        <begin position="54"/>
        <end position="78"/>
    </location>
</feature>
<dbReference type="Proteomes" id="UP000070383">
    <property type="component" value="Unassembled WGS sequence"/>
</dbReference>
<dbReference type="PATRIC" id="fig|33036.3.peg.1051"/>
<evidence type="ECO:0008006" key="4">
    <source>
        <dbReference type="Google" id="ProtNLM"/>
    </source>
</evidence>
<proteinExistence type="predicted"/>
<feature type="transmembrane region" description="Helical" evidence="1">
    <location>
        <begin position="20"/>
        <end position="42"/>
    </location>
</feature>
<name>A0A133KEP3_9FIRM</name>
<keyword evidence="3" id="KW-1185">Reference proteome</keyword>
<reference evidence="3" key="1">
    <citation type="submission" date="2016-01" db="EMBL/GenBank/DDBJ databases">
        <authorList>
            <person name="Mitreva M."/>
            <person name="Pepin K.H."/>
            <person name="Mihindukulasuriya K.A."/>
            <person name="Fulton R."/>
            <person name="Fronick C."/>
            <person name="O'Laughlin M."/>
            <person name="Miner T."/>
            <person name="Herter B."/>
            <person name="Rosa B.A."/>
            <person name="Cordes M."/>
            <person name="Tomlinson C."/>
            <person name="Wollam A."/>
            <person name="Palsikar V.B."/>
            <person name="Mardis E.R."/>
            <person name="Wilson R.K."/>
        </authorList>
    </citation>
    <scope>NUCLEOTIDE SEQUENCE [LARGE SCALE GENOMIC DNA]</scope>
    <source>
        <strain evidence="3">MJR8151</strain>
    </source>
</reference>
<keyword evidence="1" id="KW-0472">Membrane</keyword>
<dbReference type="STRING" id="33036.HMPREF3200_01061"/>
<evidence type="ECO:0000313" key="3">
    <source>
        <dbReference type="Proteomes" id="UP000070383"/>
    </source>
</evidence>